<dbReference type="AlphaFoldDB" id="A0A382JBK7"/>
<organism evidence="1">
    <name type="scientific">marine metagenome</name>
    <dbReference type="NCBI Taxonomy" id="408172"/>
    <lineage>
        <taxon>unclassified sequences</taxon>
        <taxon>metagenomes</taxon>
        <taxon>ecological metagenomes</taxon>
    </lineage>
</organism>
<sequence>NRGRWIHICSASLWKLVLYADLPQVG</sequence>
<gene>
    <name evidence="1" type="ORF">METZ01_LOCUS262110</name>
</gene>
<reference evidence="1" key="1">
    <citation type="submission" date="2018-05" db="EMBL/GenBank/DDBJ databases">
        <authorList>
            <person name="Lanie J.A."/>
            <person name="Ng W.-L."/>
            <person name="Kazmierczak K.M."/>
            <person name="Andrzejewski T.M."/>
            <person name="Davidsen T.M."/>
            <person name="Wayne K.J."/>
            <person name="Tettelin H."/>
            <person name="Glass J.I."/>
            <person name="Rusch D."/>
            <person name="Podicherti R."/>
            <person name="Tsui H.-C.T."/>
            <person name="Winkler M.E."/>
        </authorList>
    </citation>
    <scope>NUCLEOTIDE SEQUENCE</scope>
</reference>
<feature type="non-terminal residue" evidence="1">
    <location>
        <position position="26"/>
    </location>
</feature>
<feature type="non-terminal residue" evidence="1">
    <location>
        <position position="1"/>
    </location>
</feature>
<accession>A0A382JBK7</accession>
<proteinExistence type="predicted"/>
<name>A0A382JBK7_9ZZZZ</name>
<dbReference type="EMBL" id="UINC01073119">
    <property type="protein sequence ID" value="SVC09256.1"/>
    <property type="molecule type" value="Genomic_DNA"/>
</dbReference>
<evidence type="ECO:0000313" key="1">
    <source>
        <dbReference type="EMBL" id="SVC09256.1"/>
    </source>
</evidence>
<protein>
    <submittedName>
        <fullName evidence="1">Uncharacterized protein</fullName>
    </submittedName>
</protein>